<protein>
    <submittedName>
        <fullName evidence="3">Uncharacterized protein</fullName>
    </submittedName>
</protein>
<evidence type="ECO:0000313" key="4">
    <source>
        <dbReference type="Proteomes" id="UP000252139"/>
    </source>
</evidence>
<keyword evidence="4" id="KW-1185">Reference proteome</keyword>
<name>A0A367J287_RHIAZ</name>
<dbReference type="EMBL" id="PJQL01002476">
    <property type="protein sequence ID" value="RCH84042.1"/>
    <property type="molecule type" value="Genomic_DNA"/>
</dbReference>
<feature type="compositionally biased region" description="Basic and acidic residues" evidence="2">
    <location>
        <begin position="20"/>
        <end position="35"/>
    </location>
</feature>
<feature type="compositionally biased region" description="Polar residues" evidence="2">
    <location>
        <begin position="109"/>
        <end position="123"/>
    </location>
</feature>
<evidence type="ECO:0000313" key="3">
    <source>
        <dbReference type="EMBL" id="RCH84042.1"/>
    </source>
</evidence>
<keyword evidence="1" id="KW-0175">Coiled coil</keyword>
<evidence type="ECO:0000256" key="1">
    <source>
        <dbReference type="SAM" id="Coils"/>
    </source>
</evidence>
<feature type="coiled-coil region" evidence="1">
    <location>
        <begin position="224"/>
        <end position="251"/>
    </location>
</feature>
<feature type="region of interest" description="Disordered" evidence="2">
    <location>
        <begin position="109"/>
        <end position="153"/>
    </location>
</feature>
<dbReference type="AlphaFoldDB" id="A0A367J287"/>
<feature type="compositionally biased region" description="Polar residues" evidence="2">
    <location>
        <begin position="1"/>
        <end position="10"/>
    </location>
</feature>
<dbReference type="OrthoDB" id="10310415at2759"/>
<reference evidence="3 4" key="1">
    <citation type="journal article" date="2018" name="G3 (Bethesda)">
        <title>Phylogenetic and Phylogenomic Definition of Rhizopus Species.</title>
        <authorList>
            <person name="Gryganskyi A.P."/>
            <person name="Golan J."/>
            <person name="Dolatabadi S."/>
            <person name="Mondo S."/>
            <person name="Robb S."/>
            <person name="Idnurm A."/>
            <person name="Muszewska A."/>
            <person name="Steczkiewicz K."/>
            <person name="Masonjones S."/>
            <person name="Liao H.L."/>
            <person name="Gajdeczka M.T."/>
            <person name="Anike F."/>
            <person name="Vuek A."/>
            <person name="Anishchenko I.M."/>
            <person name="Voigt K."/>
            <person name="de Hoog G.S."/>
            <person name="Smith M.E."/>
            <person name="Heitman J."/>
            <person name="Vilgalys R."/>
            <person name="Stajich J.E."/>
        </authorList>
    </citation>
    <scope>NUCLEOTIDE SEQUENCE [LARGE SCALE GENOMIC DNA]</scope>
    <source>
        <strain evidence="3 4">CBS 357.93</strain>
    </source>
</reference>
<organism evidence="3 4">
    <name type="scientific">Rhizopus azygosporus</name>
    <name type="common">Rhizopus microsporus var. azygosporus</name>
    <dbReference type="NCBI Taxonomy" id="86630"/>
    <lineage>
        <taxon>Eukaryota</taxon>
        <taxon>Fungi</taxon>
        <taxon>Fungi incertae sedis</taxon>
        <taxon>Mucoromycota</taxon>
        <taxon>Mucoromycotina</taxon>
        <taxon>Mucoromycetes</taxon>
        <taxon>Mucorales</taxon>
        <taxon>Mucorineae</taxon>
        <taxon>Rhizopodaceae</taxon>
        <taxon>Rhizopus</taxon>
    </lineage>
</organism>
<feature type="region of interest" description="Disordered" evidence="2">
    <location>
        <begin position="352"/>
        <end position="373"/>
    </location>
</feature>
<accession>A0A367J287</accession>
<gene>
    <name evidence="3" type="ORF">CU097_002009</name>
</gene>
<feature type="region of interest" description="Disordered" evidence="2">
    <location>
        <begin position="1"/>
        <end position="35"/>
    </location>
</feature>
<feature type="compositionally biased region" description="Basic and acidic residues" evidence="2">
    <location>
        <begin position="357"/>
        <end position="373"/>
    </location>
</feature>
<comment type="caution">
    <text evidence="3">The sequence shown here is derived from an EMBL/GenBank/DDBJ whole genome shotgun (WGS) entry which is preliminary data.</text>
</comment>
<sequence>MNIFNSNNINPFRHSASRTHHNDGMELDDNKSEDTCWARTPEMPSNSISGLNDLMGGSSMLQLHGSSHRLNEESRKVFPTGHTGNMIAPAMNAFPAPTVSHIGFLSPSGSSFSANQRHQSSNPQIPPFSDPHARFDDNQTAQTGTSGFSFKSNQTAQTTTSGFVFKDPFAPAVKVKKNEDNTSNIVETSALATTDPPLTAEDAKRIFKATIRAVTTCRHWLPIMIFKENHLAKLRNEMDDLVTQLEQQASHEKKRYRCNNSQFDISDIKKTLKILERKSKEYIYTLTSLDDTVSSLSTEYELLLEGLKPLPPRSKKIHCKKTNVSFATIDAMRMEMELQRVQKLMRGDWEKQDDEDTVLKEREPKRHCKDLNN</sequence>
<dbReference type="Proteomes" id="UP000252139">
    <property type="component" value="Unassembled WGS sequence"/>
</dbReference>
<evidence type="ECO:0000256" key="2">
    <source>
        <dbReference type="SAM" id="MobiDB-lite"/>
    </source>
</evidence>
<proteinExistence type="predicted"/>
<feature type="compositionally biased region" description="Polar residues" evidence="2">
    <location>
        <begin position="138"/>
        <end position="153"/>
    </location>
</feature>